<dbReference type="InterPro" id="IPR005001">
    <property type="entry name" value="Hfq"/>
</dbReference>
<organism evidence="3 4">
    <name type="scientific">Noviherbaspirillum pedocola</name>
    <dbReference type="NCBI Taxonomy" id="2801341"/>
    <lineage>
        <taxon>Bacteria</taxon>
        <taxon>Pseudomonadati</taxon>
        <taxon>Pseudomonadota</taxon>
        <taxon>Betaproteobacteria</taxon>
        <taxon>Burkholderiales</taxon>
        <taxon>Oxalobacteraceae</taxon>
        <taxon>Noviherbaspirillum</taxon>
    </lineage>
</organism>
<dbReference type="GO" id="GO:0005829">
    <property type="term" value="C:cytosol"/>
    <property type="evidence" value="ECO:0007669"/>
    <property type="project" value="TreeGrafter"/>
</dbReference>
<dbReference type="Gene3D" id="2.30.30.100">
    <property type="match status" value="1"/>
</dbReference>
<dbReference type="NCBIfam" id="TIGR02383">
    <property type="entry name" value="Hfq"/>
    <property type="match status" value="1"/>
</dbReference>
<reference evidence="3" key="1">
    <citation type="submission" date="2021-01" db="EMBL/GenBank/DDBJ databases">
        <title>Genome sequence of strain Noviherbaspirillum sp. DKR-6.</title>
        <authorList>
            <person name="Chaudhary D.K."/>
        </authorList>
    </citation>
    <scope>NUCLEOTIDE SEQUENCE</scope>
    <source>
        <strain evidence="3">DKR-6</strain>
    </source>
</reference>
<keyword evidence="1" id="KW-0694">RNA-binding</keyword>
<dbReference type="GO" id="GO:0043487">
    <property type="term" value="P:regulation of RNA stability"/>
    <property type="evidence" value="ECO:0007669"/>
    <property type="project" value="TreeGrafter"/>
</dbReference>
<dbReference type="GO" id="GO:0003723">
    <property type="term" value="F:RNA binding"/>
    <property type="evidence" value="ECO:0007669"/>
    <property type="project" value="UniProtKB-KW"/>
</dbReference>
<dbReference type="InterPro" id="IPR010920">
    <property type="entry name" value="LSM_dom_sf"/>
</dbReference>
<dbReference type="Pfam" id="PF17209">
    <property type="entry name" value="Hfq"/>
    <property type="match status" value="1"/>
</dbReference>
<evidence type="ECO:0000256" key="2">
    <source>
        <dbReference type="ARBA" id="ARBA00023016"/>
    </source>
</evidence>
<dbReference type="AlphaFoldDB" id="A0A934T1M3"/>
<evidence type="ECO:0000313" key="4">
    <source>
        <dbReference type="Proteomes" id="UP000622890"/>
    </source>
</evidence>
<dbReference type="GO" id="GO:0045974">
    <property type="term" value="P:regulation of translation, ncRNA-mediated"/>
    <property type="evidence" value="ECO:0007669"/>
    <property type="project" value="TreeGrafter"/>
</dbReference>
<evidence type="ECO:0000256" key="1">
    <source>
        <dbReference type="ARBA" id="ARBA00022884"/>
    </source>
</evidence>
<dbReference type="EMBL" id="JAEPBG010000041">
    <property type="protein sequence ID" value="MBK4739161.1"/>
    <property type="molecule type" value="Genomic_DNA"/>
</dbReference>
<comment type="caution">
    <text evidence="3">The sequence shown here is derived from an EMBL/GenBank/DDBJ whole genome shotgun (WGS) entry which is preliminary data.</text>
</comment>
<evidence type="ECO:0000313" key="3">
    <source>
        <dbReference type="EMBL" id="MBK4739161.1"/>
    </source>
</evidence>
<dbReference type="SUPFAM" id="SSF50182">
    <property type="entry name" value="Sm-like ribonucleoproteins"/>
    <property type="match status" value="1"/>
</dbReference>
<proteinExistence type="predicted"/>
<dbReference type="PANTHER" id="PTHR34772">
    <property type="entry name" value="RNA-BINDING PROTEIN HFQ"/>
    <property type="match status" value="1"/>
</dbReference>
<dbReference type="GO" id="GO:0006355">
    <property type="term" value="P:regulation of DNA-templated transcription"/>
    <property type="evidence" value="ECO:0007669"/>
    <property type="project" value="InterPro"/>
</dbReference>
<sequence length="57" mass="6597">MDQSLQNLQNQFLKELRENKTPISIFLVNGVRLHGCVEFFDNYVVAVRSEVTQLGTR</sequence>
<keyword evidence="4" id="KW-1185">Reference proteome</keyword>
<dbReference type="Proteomes" id="UP000622890">
    <property type="component" value="Unassembled WGS sequence"/>
</dbReference>
<protein>
    <submittedName>
        <fullName evidence="3">RNA chaperone Hfq</fullName>
    </submittedName>
</protein>
<name>A0A934T1M3_9BURK</name>
<keyword evidence="2" id="KW-0346">Stress response</keyword>
<dbReference type="PANTHER" id="PTHR34772:SF1">
    <property type="entry name" value="RNA-BINDING PROTEIN HFQ"/>
    <property type="match status" value="1"/>
</dbReference>
<gene>
    <name evidence="3" type="primary">hfq</name>
    <name evidence="3" type="ORF">JJB74_31575</name>
</gene>
<accession>A0A934T1M3</accession>